<dbReference type="KEGG" id="tps:THAPSDRAFT_10654"/>
<keyword evidence="4" id="KW-1185">Reference proteome</keyword>
<dbReference type="HOGENOM" id="CLU_675284_0_0_1"/>
<dbReference type="InParanoid" id="B8CE56"/>
<reference evidence="3 4" key="1">
    <citation type="journal article" date="2004" name="Science">
        <title>The genome of the diatom Thalassiosira pseudonana: ecology, evolution, and metabolism.</title>
        <authorList>
            <person name="Armbrust E.V."/>
            <person name="Berges J.A."/>
            <person name="Bowler C."/>
            <person name="Green B.R."/>
            <person name="Martinez D."/>
            <person name="Putnam N.H."/>
            <person name="Zhou S."/>
            <person name="Allen A.E."/>
            <person name="Apt K.E."/>
            <person name="Bechner M."/>
            <person name="Brzezinski M.A."/>
            <person name="Chaal B.K."/>
            <person name="Chiovitti A."/>
            <person name="Davis A.K."/>
            <person name="Demarest M.S."/>
            <person name="Detter J.C."/>
            <person name="Glavina T."/>
            <person name="Goodstein D."/>
            <person name="Hadi M.Z."/>
            <person name="Hellsten U."/>
            <person name="Hildebrand M."/>
            <person name="Jenkins B.D."/>
            <person name="Jurka J."/>
            <person name="Kapitonov V.V."/>
            <person name="Kroger N."/>
            <person name="Lau W.W."/>
            <person name="Lane T.W."/>
            <person name="Larimer F.W."/>
            <person name="Lippmeier J.C."/>
            <person name="Lucas S."/>
            <person name="Medina M."/>
            <person name="Montsant A."/>
            <person name="Obornik M."/>
            <person name="Parker M.S."/>
            <person name="Palenik B."/>
            <person name="Pazour G.J."/>
            <person name="Richardson P.M."/>
            <person name="Rynearson T.A."/>
            <person name="Saito M.A."/>
            <person name="Schwartz D.C."/>
            <person name="Thamatrakoln K."/>
            <person name="Valentin K."/>
            <person name="Vardi A."/>
            <person name="Wilkerson F.P."/>
            <person name="Rokhsar D.S."/>
        </authorList>
    </citation>
    <scope>NUCLEOTIDE SEQUENCE [LARGE SCALE GENOMIC DNA]</scope>
    <source>
        <strain evidence="3 4">CCMP1335</strain>
    </source>
</reference>
<sequence length="408" mass="44458">MMKISNLLVVTTIFNGASANRDLWKAVKKNNHQVTAQDHRGAEVPKAKPEWGRQQPQRLRKGGLRATRRNLRTGRRKIEELSMSLPGDVEFGMVNSGSISMSFPSITTVAATDAPTTTHAATEAPSTTEETTTSSTKKYNNFGGWTGLHTDDDSISEETGEVVHHHHEPAVEDPELGLVDFSMSMAGTDDTVVVTAPTSTAAATTSTVVPDSTTTFWESKEETDFTEFSMPGTLGSLSMSIPSDVVTTSTVAATSPPFWEGEDLNEFSTSTTVSMSMSLPTDFDGTDSTNDDFLSWSDFSMPSVDRSMSLPTDFDGTESTNDDFLSWGDFSMPSVDRSMSLPTDFDGTESTNDDFLSWGDFSMPGIDRSMSFSLPVVTTVSPVEGTDFDNEERFSNDFDVDFSQFENS</sequence>
<dbReference type="EMBL" id="CM000651">
    <property type="protein sequence ID" value="EED88321.1"/>
    <property type="molecule type" value="Genomic_DNA"/>
</dbReference>
<feature type="compositionally biased region" description="Basic and acidic residues" evidence="1">
    <location>
        <begin position="37"/>
        <end position="51"/>
    </location>
</feature>
<dbReference type="Proteomes" id="UP000001449">
    <property type="component" value="Chromosome 17"/>
</dbReference>
<proteinExistence type="predicted"/>
<protein>
    <submittedName>
        <fullName evidence="3">Uncharacterized protein</fullName>
    </submittedName>
</protein>
<feature type="chain" id="PRO_5002870046" evidence="2">
    <location>
        <begin position="20"/>
        <end position="408"/>
    </location>
</feature>
<name>B8CE56_THAPS</name>
<dbReference type="GeneID" id="7444215"/>
<evidence type="ECO:0000313" key="3">
    <source>
        <dbReference type="EMBL" id="EED88321.1"/>
    </source>
</evidence>
<feature type="region of interest" description="Disordered" evidence="1">
    <location>
        <begin position="114"/>
        <end position="135"/>
    </location>
</feature>
<accession>B8CE56</accession>
<evidence type="ECO:0000313" key="4">
    <source>
        <dbReference type="Proteomes" id="UP000001449"/>
    </source>
</evidence>
<feature type="region of interest" description="Disordered" evidence="1">
    <location>
        <begin position="34"/>
        <end position="63"/>
    </location>
</feature>
<evidence type="ECO:0000256" key="2">
    <source>
        <dbReference type="SAM" id="SignalP"/>
    </source>
</evidence>
<organism evidence="3 4">
    <name type="scientific">Thalassiosira pseudonana</name>
    <name type="common">Marine diatom</name>
    <name type="synonym">Cyclotella nana</name>
    <dbReference type="NCBI Taxonomy" id="35128"/>
    <lineage>
        <taxon>Eukaryota</taxon>
        <taxon>Sar</taxon>
        <taxon>Stramenopiles</taxon>
        <taxon>Ochrophyta</taxon>
        <taxon>Bacillariophyta</taxon>
        <taxon>Coscinodiscophyceae</taxon>
        <taxon>Thalassiosirophycidae</taxon>
        <taxon>Thalassiosirales</taxon>
        <taxon>Thalassiosiraceae</taxon>
        <taxon>Thalassiosira</taxon>
    </lineage>
</organism>
<evidence type="ECO:0000256" key="1">
    <source>
        <dbReference type="SAM" id="MobiDB-lite"/>
    </source>
</evidence>
<reference evidence="3 4" key="2">
    <citation type="journal article" date="2008" name="Nature">
        <title>The Phaeodactylum genome reveals the evolutionary history of diatom genomes.</title>
        <authorList>
            <person name="Bowler C."/>
            <person name="Allen A.E."/>
            <person name="Badger J.H."/>
            <person name="Grimwood J."/>
            <person name="Jabbari K."/>
            <person name="Kuo A."/>
            <person name="Maheswari U."/>
            <person name="Martens C."/>
            <person name="Maumus F."/>
            <person name="Otillar R.P."/>
            <person name="Rayko E."/>
            <person name="Salamov A."/>
            <person name="Vandepoele K."/>
            <person name="Beszteri B."/>
            <person name="Gruber A."/>
            <person name="Heijde M."/>
            <person name="Katinka M."/>
            <person name="Mock T."/>
            <person name="Valentin K."/>
            <person name="Verret F."/>
            <person name="Berges J.A."/>
            <person name="Brownlee C."/>
            <person name="Cadoret J.P."/>
            <person name="Chiovitti A."/>
            <person name="Choi C.J."/>
            <person name="Coesel S."/>
            <person name="De Martino A."/>
            <person name="Detter J.C."/>
            <person name="Durkin C."/>
            <person name="Falciatore A."/>
            <person name="Fournet J."/>
            <person name="Haruta M."/>
            <person name="Huysman M.J."/>
            <person name="Jenkins B.D."/>
            <person name="Jiroutova K."/>
            <person name="Jorgensen R.E."/>
            <person name="Joubert Y."/>
            <person name="Kaplan A."/>
            <person name="Kroger N."/>
            <person name="Kroth P.G."/>
            <person name="La Roche J."/>
            <person name="Lindquist E."/>
            <person name="Lommer M."/>
            <person name="Martin-Jezequel V."/>
            <person name="Lopez P.J."/>
            <person name="Lucas S."/>
            <person name="Mangogna M."/>
            <person name="McGinnis K."/>
            <person name="Medlin L.K."/>
            <person name="Montsant A."/>
            <person name="Oudot-Le Secq M.P."/>
            <person name="Napoli C."/>
            <person name="Obornik M."/>
            <person name="Parker M.S."/>
            <person name="Petit J.L."/>
            <person name="Porcel B.M."/>
            <person name="Poulsen N."/>
            <person name="Robison M."/>
            <person name="Rychlewski L."/>
            <person name="Rynearson T.A."/>
            <person name="Schmutz J."/>
            <person name="Shapiro H."/>
            <person name="Siaut M."/>
            <person name="Stanley M."/>
            <person name="Sussman M.R."/>
            <person name="Taylor A.R."/>
            <person name="Vardi A."/>
            <person name="von Dassow P."/>
            <person name="Vyverman W."/>
            <person name="Willis A."/>
            <person name="Wyrwicz L.S."/>
            <person name="Rokhsar D.S."/>
            <person name="Weissenbach J."/>
            <person name="Armbrust E.V."/>
            <person name="Green B.R."/>
            <person name="Van de Peer Y."/>
            <person name="Grigoriev I.V."/>
        </authorList>
    </citation>
    <scope>NUCLEOTIDE SEQUENCE [LARGE SCALE GENOMIC DNA]</scope>
    <source>
        <strain evidence="3 4">CCMP1335</strain>
    </source>
</reference>
<dbReference type="RefSeq" id="XP_002294487.1">
    <property type="nucleotide sequence ID" value="XM_002294451.1"/>
</dbReference>
<feature type="signal peptide" evidence="2">
    <location>
        <begin position="1"/>
        <end position="19"/>
    </location>
</feature>
<dbReference type="AlphaFoldDB" id="B8CE56"/>
<gene>
    <name evidence="3" type="ORF">THAPSDRAFT_10654</name>
</gene>
<dbReference type="PaxDb" id="35128-Thaps10654"/>
<keyword evidence="2" id="KW-0732">Signal</keyword>